<protein>
    <recommendedName>
        <fullName evidence="1">Nose resistant-to-fluoxetine protein N-terminal domain-containing protein</fullName>
    </recommendedName>
</protein>
<dbReference type="PANTHER" id="PTHR11161">
    <property type="entry name" value="O-ACYLTRANSFERASE"/>
    <property type="match status" value="1"/>
</dbReference>
<dbReference type="OrthoDB" id="4794873at2759"/>
<comment type="caution">
    <text evidence="2">The sequence shown here is derived from an EMBL/GenBank/DDBJ whole genome shotgun (WGS) entry which is preliminary data.</text>
</comment>
<reference evidence="2" key="2">
    <citation type="submission" date="2017-10" db="EMBL/GenBank/DDBJ databases">
        <title>Ladona fulva Genome sequencing and assembly.</title>
        <authorList>
            <person name="Murali S."/>
            <person name="Richards S."/>
            <person name="Bandaranaike D."/>
            <person name="Bellair M."/>
            <person name="Blankenburg K."/>
            <person name="Chao H."/>
            <person name="Dinh H."/>
            <person name="Doddapaneni H."/>
            <person name="Dugan-Rocha S."/>
            <person name="Elkadiri S."/>
            <person name="Gnanaolivu R."/>
            <person name="Hernandez B."/>
            <person name="Skinner E."/>
            <person name="Javaid M."/>
            <person name="Lee S."/>
            <person name="Li M."/>
            <person name="Ming W."/>
            <person name="Munidasa M."/>
            <person name="Muniz J."/>
            <person name="Nguyen L."/>
            <person name="Hughes D."/>
            <person name="Osuji N."/>
            <person name="Pu L.-L."/>
            <person name="Puazo M."/>
            <person name="Qu C."/>
            <person name="Quiroz J."/>
            <person name="Raj R."/>
            <person name="Weissenberger G."/>
            <person name="Xin Y."/>
            <person name="Zou X."/>
            <person name="Han Y."/>
            <person name="Worley K."/>
            <person name="Muzny D."/>
            <person name="Gibbs R."/>
        </authorList>
    </citation>
    <scope>NUCLEOTIDE SEQUENCE</scope>
    <source>
        <strain evidence="2">Sampled in the wild</strain>
    </source>
</reference>
<dbReference type="Pfam" id="PF20146">
    <property type="entry name" value="NRF"/>
    <property type="match status" value="1"/>
</dbReference>
<proteinExistence type="predicted"/>
<reference evidence="2" key="1">
    <citation type="submission" date="2013-04" db="EMBL/GenBank/DDBJ databases">
        <authorList>
            <person name="Qu J."/>
            <person name="Murali S.C."/>
            <person name="Bandaranaike D."/>
            <person name="Bellair M."/>
            <person name="Blankenburg K."/>
            <person name="Chao H."/>
            <person name="Dinh H."/>
            <person name="Doddapaneni H."/>
            <person name="Downs B."/>
            <person name="Dugan-Rocha S."/>
            <person name="Elkadiri S."/>
            <person name="Gnanaolivu R.D."/>
            <person name="Hernandez B."/>
            <person name="Javaid M."/>
            <person name="Jayaseelan J.C."/>
            <person name="Lee S."/>
            <person name="Li M."/>
            <person name="Ming W."/>
            <person name="Munidasa M."/>
            <person name="Muniz J."/>
            <person name="Nguyen L."/>
            <person name="Ongeri F."/>
            <person name="Osuji N."/>
            <person name="Pu L.-L."/>
            <person name="Puazo M."/>
            <person name="Qu C."/>
            <person name="Quiroz J."/>
            <person name="Raj R."/>
            <person name="Weissenberger G."/>
            <person name="Xin Y."/>
            <person name="Zou X."/>
            <person name="Han Y."/>
            <person name="Richards S."/>
            <person name="Worley K."/>
            <person name="Muzny D."/>
            <person name="Gibbs R."/>
        </authorList>
    </citation>
    <scope>NUCLEOTIDE SEQUENCE</scope>
    <source>
        <strain evidence="2">Sampled in the wild</strain>
    </source>
</reference>
<keyword evidence="3" id="KW-1185">Reference proteome</keyword>
<evidence type="ECO:0000313" key="2">
    <source>
        <dbReference type="EMBL" id="KAG8237344.1"/>
    </source>
</evidence>
<accession>A0A8K0KN46</accession>
<dbReference type="PANTHER" id="PTHR11161:SF71">
    <property type="entry name" value="NOSE RESISTANT-TO-FLUOXETINE PROTEIN N-TERMINAL DOMAIN-CONTAINING PROTEIN"/>
    <property type="match status" value="1"/>
</dbReference>
<dbReference type="EMBL" id="KZ309154">
    <property type="protein sequence ID" value="KAG8237344.1"/>
    <property type="molecule type" value="Genomic_DNA"/>
</dbReference>
<name>A0A8K0KN46_LADFU</name>
<organism evidence="2 3">
    <name type="scientific">Ladona fulva</name>
    <name type="common">Scarce chaser dragonfly</name>
    <name type="synonym">Libellula fulva</name>
    <dbReference type="NCBI Taxonomy" id="123851"/>
    <lineage>
        <taxon>Eukaryota</taxon>
        <taxon>Metazoa</taxon>
        <taxon>Ecdysozoa</taxon>
        <taxon>Arthropoda</taxon>
        <taxon>Hexapoda</taxon>
        <taxon>Insecta</taxon>
        <taxon>Pterygota</taxon>
        <taxon>Palaeoptera</taxon>
        <taxon>Odonata</taxon>
        <taxon>Epiprocta</taxon>
        <taxon>Anisoptera</taxon>
        <taxon>Libelluloidea</taxon>
        <taxon>Libellulidae</taxon>
        <taxon>Ladona</taxon>
    </lineage>
</organism>
<dbReference type="Proteomes" id="UP000792457">
    <property type="component" value="Unassembled WGS sequence"/>
</dbReference>
<sequence length="144" mass="16139">MGILSGNVYNMGDFDECVSVKGPWGIEGKYCLAKVDIIEPPSAKALRRQYWNGSDVYGIWLDPLTSMWEQIEYKGDRSKHRKDSAYWAMCVPSSCTAHDVELAMGRVLPPLAGEMGINLKVNVHPTFCTAEENNGFTAGDWVFW</sequence>
<dbReference type="AlphaFoldDB" id="A0A8K0KN46"/>
<evidence type="ECO:0000259" key="1">
    <source>
        <dbReference type="Pfam" id="PF20146"/>
    </source>
</evidence>
<dbReference type="InterPro" id="IPR052728">
    <property type="entry name" value="O2_lipid_transport_reg"/>
</dbReference>
<gene>
    <name evidence="2" type="ORF">J437_LFUL014550</name>
</gene>
<evidence type="ECO:0000313" key="3">
    <source>
        <dbReference type="Proteomes" id="UP000792457"/>
    </source>
</evidence>
<dbReference type="InterPro" id="IPR006621">
    <property type="entry name" value="Nose-resist-to-fluoxetine_N"/>
</dbReference>
<feature type="domain" description="Nose resistant-to-fluoxetine protein N-terminal" evidence="1">
    <location>
        <begin position="2"/>
        <end position="102"/>
    </location>
</feature>